<dbReference type="InterPro" id="IPR007863">
    <property type="entry name" value="Peptidase_M16_C"/>
</dbReference>
<proteinExistence type="predicted"/>
<dbReference type="PANTHER" id="PTHR43016">
    <property type="entry name" value="PRESEQUENCE PROTEASE"/>
    <property type="match status" value="1"/>
</dbReference>
<sequence>MPSNAHPAFELLRSHTIESLGIQVEEYRHSKTGAQHIHLAADNQENVFLVALRTVPMDSTGVAHILEHTALCGSEKFPVRDPFFMMIRRSLNTFMNAFTSSDWTAYPFASQNKKDFNNLLDVYLDAVFFSRLDPLDFAQEGHRVEFAQADDPNSELVYKGVVYNEMKGAMSSVPSQLWQAICKYLFPTTTYHFNSGGEPDVIPSLSYEQLQRFYRTHYHPSNAIFMTFGDIPVVEHQTKFEEQVLTRFKKLDYQVSVGDEQRYHAPVRVQEYYPLDDDEDLTSKTHLVMGWLLGKSTDLDAVLQAQLLNNLLLDNSASPLQKLLETTELGSAPSPMCGLDDSQKELSFLCGIEGSEAEHAEAFEQAVLAVITDIAENGVSDKQLQASLHQLELAQREIGGDSYPYGLQLILSGLTSATHRGDAIALLDVEPALQKLRTAAGEPNFVQNLAKTLLLDNPHRVHLTMVPDGSISQHKVAAEQQRLAELKSGLSEEQKQSVVALAQQLKQRQEQADDESVLPKVTVADVPANMHRAVGEEYKVGDSALSVYHAGTNGLAYQQVVMDLPQLDDELLAVLPIYTLCLTELGLGDQDYLAIQQRQAQVTGGLNAFSSMRGDIDNAQNLTSFVTVSGKALARNQQQLTELMDQTLTSVRFDEHARMKELISQVRARREMSVTGSGHALAMSAAASGLSSGANINHRLSGLAGIKSLKALDKSLAEPAALAALADKLSRIHKAVTNNQRRYFLAADAEHTVECIANIEQQWGQYSAGISSHFSAPPVSTNSLQAWIANTQVNFCAKAYPTVTMNHPDSPVLTVLSGFLRNGYLHRTIREQGGAYGGGASQDSNSASFRFYSYRDPRLSETLADFDRAIDWLHSATHSDQSVEEAILGVVASLDKPSSPAGEAKQAFHAQLAGRSQSVRELFRQRVLEVTAGDMQRVAETYLQADKASTAVITHNGSSEETAKLGLESFVL</sequence>
<gene>
    <name evidence="2" type="ORF">GCM10025791_00960</name>
</gene>
<dbReference type="Proteomes" id="UP001409585">
    <property type="component" value="Unassembled WGS sequence"/>
</dbReference>
<keyword evidence="3" id="KW-1185">Reference proteome</keyword>
<protein>
    <submittedName>
        <fullName evidence="2">Insulinase family protein</fullName>
    </submittedName>
</protein>
<evidence type="ECO:0000313" key="2">
    <source>
        <dbReference type="EMBL" id="GAA4929116.1"/>
    </source>
</evidence>
<dbReference type="PANTHER" id="PTHR43016:SF13">
    <property type="entry name" value="PRESEQUENCE PROTEASE, MITOCHONDRIAL"/>
    <property type="match status" value="1"/>
</dbReference>
<dbReference type="AlphaFoldDB" id="A0AAV3TVY6"/>
<reference evidence="3" key="1">
    <citation type="journal article" date="2019" name="Int. J. Syst. Evol. Microbiol.">
        <title>The Global Catalogue of Microorganisms (GCM) 10K type strain sequencing project: providing services to taxonomists for standard genome sequencing and annotation.</title>
        <authorList>
            <consortium name="The Broad Institute Genomics Platform"/>
            <consortium name="The Broad Institute Genome Sequencing Center for Infectious Disease"/>
            <person name="Wu L."/>
            <person name="Ma J."/>
        </authorList>
    </citation>
    <scope>NUCLEOTIDE SEQUENCE [LARGE SCALE GENOMIC DNA]</scope>
    <source>
        <strain evidence="3">JCM 19134</strain>
    </source>
</reference>
<dbReference type="Pfam" id="PF05193">
    <property type="entry name" value="Peptidase_M16_C"/>
    <property type="match status" value="1"/>
</dbReference>
<dbReference type="GO" id="GO:0046872">
    <property type="term" value="F:metal ion binding"/>
    <property type="evidence" value="ECO:0007669"/>
    <property type="project" value="InterPro"/>
</dbReference>
<organism evidence="2 3">
    <name type="scientific">Halioxenophilus aromaticivorans</name>
    <dbReference type="NCBI Taxonomy" id="1306992"/>
    <lineage>
        <taxon>Bacteria</taxon>
        <taxon>Pseudomonadati</taxon>
        <taxon>Pseudomonadota</taxon>
        <taxon>Gammaproteobacteria</taxon>
        <taxon>Alteromonadales</taxon>
        <taxon>Alteromonadaceae</taxon>
        <taxon>Halioxenophilus</taxon>
    </lineage>
</organism>
<dbReference type="InterPro" id="IPR011765">
    <property type="entry name" value="Pept_M16_N"/>
</dbReference>
<dbReference type="Pfam" id="PF08367">
    <property type="entry name" value="M16C_assoc"/>
    <property type="match status" value="1"/>
</dbReference>
<dbReference type="RefSeq" id="WP_345415358.1">
    <property type="nucleotide sequence ID" value="NZ_AP031496.1"/>
</dbReference>
<dbReference type="FunFam" id="3.30.830.10:FF:000034">
    <property type="entry name" value="presequence protease 1, chloroplastic/mitochondrial"/>
    <property type="match status" value="1"/>
</dbReference>
<name>A0AAV3TVY6_9ALTE</name>
<dbReference type="Gene3D" id="3.30.830.10">
    <property type="entry name" value="Metalloenzyme, LuxS/M16 peptidase-like"/>
    <property type="match status" value="4"/>
</dbReference>
<dbReference type="Pfam" id="PF00675">
    <property type="entry name" value="Peptidase_M16"/>
    <property type="match status" value="1"/>
</dbReference>
<dbReference type="SUPFAM" id="SSF63411">
    <property type="entry name" value="LuxS/MPP-like metallohydrolase"/>
    <property type="match status" value="4"/>
</dbReference>
<dbReference type="GO" id="GO:0006508">
    <property type="term" value="P:proteolysis"/>
    <property type="evidence" value="ECO:0007669"/>
    <property type="project" value="InterPro"/>
</dbReference>
<dbReference type="Pfam" id="PF22516">
    <property type="entry name" value="PreP_C"/>
    <property type="match status" value="1"/>
</dbReference>
<dbReference type="InterPro" id="IPR013578">
    <property type="entry name" value="Peptidase_M16C_assoc"/>
</dbReference>
<accession>A0AAV3TVY6</accession>
<dbReference type="SMART" id="SM01264">
    <property type="entry name" value="M16C_associated"/>
    <property type="match status" value="1"/>
</dbReference>
<dbReference type="InterPro" id="IPR011249">
    <property type="entry name" value="Metalloenz_LuxS/M16"/>
</dbReference>
<dbReference type="EMBL" id="BAABLX010000001">
    <property type="protein sequence ID" value="GAA4929116.1"/>
    <property type="molecule type" value="Genomic_DNA"/>
</dbReference>
<comment type="caution">
    <text evidence="2">The sequence shown here is derived from an EMBL/GenBank/DDBJ whole genome shotgun (WGS) entry which is preliminary data.</text>
</comment>
<evidence type="ECO:0000313" key="3">
    <source>
        <dbReference type="Proteomes" id="UP001409585"/>
    </source>
</evidence>
<evidence type="ECO:0000259" key="1">
    <source>
        <dbReference type="SMART" id="SM01264"/>
    </source>
</evidence>
<dbReference type="InterPro" id="IPR055130">
    <property type="entry name" value="PreP_C"/>
</dbReference>
<feature type="domain" description="Peptidase M16C associated" evidence="1">
    <location>
        <begin position="465"/>
        <end position="712"/>
    </location>
</feature>